<dbReference type="InterPro" id="IPR006311">
    <property type="entry name" value="TAT_signal"/>
</dbReference>
<sequence>MDGLNKPHSRRKFLTTSGLAAVAAGSVLGKHGQAAAAPASAPNSGLTATNAMELPPSAKISIRCLRSLTMLTMSSQLTDPAFSAEVYEIGLKDLESNLQELIGLGTSDLVSYRPNPEESLPTRPWWWPKRRVRHYRGQLSHESIPDAGQLILDIIRSLDGYTVAFYSQQLEFAELSQHLALVEMQTQFQRLINAPSLAGLFPDDDDICPWWWPYPQPNWLHLHDRDWPVPPIPIPPCDLRELAVNVQRGLIQLAVAERYSDSEQASYRRDSIRPTIHDLANQLSAYAGTLTGWLEHDIVDRPPPDPNDPYPWPFHDGLIDELVDFADRPPPQPYRIKLGDQIMRASHLVGVACHIRERHLAGRLQDASLTQIKDLAYQI</sequence>
<dbReference type="EMBL" id="CP000875">
    <property type="protein sequence ID" value="ABX04912.1"/>
    <property type="molecule type" value="Genomic_DNA"/>
</dbReference>
<keyword evidence="2" id="KW-1185">Reference proteome</keyword>
<name>A9AXU6_HERA2</name>
<dbReference type="BioCyc" id="HAUR316274:GHYA-2300-MONOMER"/>
<dbReference type="Proteomes" id="UP000000787">
    <property type="component" value="Chromosome"/>
</dbReference>
<evidence type="ECO:0000313" key="2">
    <source>
        <dbReference type="Proteomes" id="UP000000787"/>
    </source>
</evidence>
<gene>
    <name evidence="1" type="ordered locus">Haur_2272</name>
</gene>
<dbReference type="InParanoid" id="A9AXU6"/>
<organism evidence="1 2">
    <name type="scientific">Herpetosiphon aurantiacus (strain ATCC 23779 / DSM 785 / 114-95)</name>
    <dbReference type="NCBI Taxonomy" id="316274"/>
    <lineage>
        <taxon>Bacteria</taxon>
        <taxon>Bacillati</taxon>
        <taxon>Chloroflexota</taxon>
        <taxon>Chloroflexia</taxon>
        <taxon>Herpetosiphonales</taxon>
        <taxon>Herpetosiphonaceae</taxon>
        <taxon>Herpetosiphon</taxon>
    </lineage>
</organism>
<accession>A9AXU6</accession>
<dbReference type="HOGENOM" id="CLU_729142_0_0_0"/>
<dbReference type="AlphaFoldDB" id="A9AXU6"/>
<evidence type="ECO:0000313" key="1">
    <source>
        <dbReference type="EMBL" id="ABX04912.1"/>
    </source>
</evidence>
<protein>
    <recommendedName>
        <fullName evidence="3">Twin-arginine translocation signal domain-containing protein</fullName>
    </recommendedName>
</protein>
<dbReference type="KEGG" id="hau:Haur_2272"/>
<proteinExistence type="predicted"/>
<dbReference type="STRING" id="316274.Haur_2272"/>
<dbReference type="PROSITE" id="PS51318">
    <property type="entry name" value="TAT"/>
    <property type="match status" value="1"/>
</dbReference>
<reference evidence="1 2" key="1">
    <citation type="journal article" date="2011" name="Stand. Genomic Sci.">
        <title>Complete genome sequence of the filamentous gliding predatory bacterium Herpetosiphon aurantiacus type strain (114-95(T)).</title>
        <authorList>
            <person name="Kiss H."/>
            <person name="Nett M."/>
            <person name="Domin N."/>
            <person name="Martin K."/>
            <person name="Maresca J.A."/>
            <person name="Copeland A."/>
            <person name="Lapidus A."/>
            <person name="Lucas S."/>
            <person name="Berry K.W."/>
            <person name="Glavina Del Rio T."/>
            <person name="Dalin E."/>
            <person name="Tice H."/>
            <person name="Pitluck S."/>
            <person name="Richardson P."/>
            <person name="Bruce D."/>
            <person name="Goodwin L."/>
            <person name="Han C."/>
            <person name="Detter J.C."/>
            <person name="Schmutz J."/>
            <person name="Brettin T."/>
            <person name="Land M."/>
            <person name="Hauser L."/>
            <person name="Kyrpides N.C."/>
            <person name="Ivanova N."/>
            <person name="Goker M."/>
            <person name="Woyke T."/>
            <person name="Klenk H.P."/>
            <person name="Bryant D.A."/>
        </authorList>
    </citation>
    <scope>NUCLEOTIDE SEQUENCE [LARGE SCALE GENOMIC DNA]</scope>
    <source>
        <strain evidence="2">ATCC 23779 / DSM 785 / 114-95</strain>
    </source>
</reference>
<evidence type="ECO:0008006" key="3">
    <source>
        <dbReference type="Google" id="ProtNLM"/>
    </source>
</evidence>